<feature type="domain" description="SET" evidence="6">
    <location>
        <begin position="8"/>
        <end position="113"/>
    </location>
</feature>
<dbReference type="GO" id="GO:0008168">
    <property type="term" value="F:methyltransferase activity"/>
    <property type="evidence" value="ECO:0007669"/>
    <property type="project" value="UniProtKB-KW"/>
</dbReference>
<evidence type="ECO:0000313" key="8">
    <source>
        <dbReference type="Proteomes" id="UP000002033"/>
    </source>
</evidence>
<accession>D8JU43</accession>
<dbReference type="eggNOG" id="COG2940">
    <property type="taxonomic scope" value="Bacteria"/>
</dbReference>
<dbReference type="Gene3D" id="2.170.270.10">
    <property type="entry name" value="SET domain"/>
    <property type="match status" value="1"/>
</dbReference>
<evidence type="ECO:0000256" key="4">
    <source>
        <dbReference type="ARBA" id="ARBA00022679"/>
    </source>
</evidence>
<name>D8JU43_HYPDA</name>
<organism evidence="7 8">
    <name type="scientific">Hyphomicrobium denitrificans (strain ATCC 51888 / DSM 1869 / NCIMB 11706 / TK 0415)</name>
    <dbReference type="NCBI Taxonomy" id="582899"/>
    <lineage>
        <taxon>Bacteria</taxon>
        <taxon>Pseudomonadati</taxon>
        <taxon>Pseudomonadota</taxon>
        <taxon>Alphaproteobacteria</taxon>
        <taxon>Hyphomicrobiales</taxon>
        <taxon>Hyphomicrobiaceae</taxon>
        <taxon>Hyphomicrobium</taxon>
    </lineage>
</organism>
<dbReference type="GO" id="GO:0005694">
    <property type="term" value="C:chromosome"/>
    <property type="evidence" value="ECO:0007669"/>
    <property type="project" value="UniProtKB-SubCell"/>
</dbReference>
<evidence type="ECO:0000313" key="7">
    <source>
        <dbReference type="EMBL" id="ADJ24591.1"/>
    </source>
</evidence>
<dbReference type="STRING" id="582899.Hden_2795"/>
<dbReference type="InterPro" id="IPR046341">
    <property type="entry name" value="SET_dom_sf"/>
</dbReference>
<sequence length="133" mass="15412">MKQRFMPAPFRLAVHRSHSGRGLFAEERIRKGSCVIEYIGRPATPRQMKLNRGKYLFWTSDTTMIDGNIPANVARFINHSCAPNCEIEIRRRRIYVIALRAIEPGEELSYDYGQEYFDMHLAGRCRCPKCSEA</sequence>
<dbReference type="PANTHER" id="PTHR22884">
    <property type="entry name" value="SET DOMAIN PROTEINS"/>
    <property type="match status" value="1"/>
</dbReference>
<evidence type="ECO:0000256" key="1">
    <source>
        <dbReference type="ARBA" id="ARBA00004286"/>
    </source>
</evidence>
<gene>
    <name evidence="7" type="ordered locus">Hden_2795</name>
</gene>
<dbReference type="EMBL" id="CP002083">
    <property type="protein sequence ID" value="ADJ24591.1"/>
    <property type="molecule type" value="Genomic_DNA"/>
</dbReference>
<keyword evidence="8" id="KW-1185">Reference proteome</keyword>
<dbReference type="Pfam" id="PF00856">
    <property type="entry name" value="SET"/>
    <property type="match status" value="1"/>
</dbReference>
<evidence type="ECO:0000259" key="6">
    <source>
        <dbReference type="PROSITE" id="PS50280"/>
    </source>
</evidence>
<dbReference type="AlphaFoldDB" id="D8JU43"/>
<protein>
    <submittedName>
        <fullName evidence="7">Nuclear protein SET</fullName>
    </submittedName>
</protein>
<reference evidence="8" key="1">
    <citation type="journal article" date="2011" name="J. Bacteriol.">
        <title>Genome sequences of eight morphologically diverse alphaproteobacteria.</title>
        <authorList>
            <consortium name="US DOE Joint Genome Institute"/>
            <person name="Brown P.J."/>
            <person name="Kysela D.T."/>
            <person name="Buechlein A."/>
            <person name="Hemmerich C."/>
            <person name="Brun Y.V."/>
        </authorList>
    </citation>
    <scope>NUCLEOTIDE SEQUENCE [LARGE SCALE GENOMIC DNA]</scope>
    <source>
        <strain evidence="8">ATCC 51888 / DSM 1869 / NCIB 11706 / TK 0415</strain>
    </source>
</reference>
<proteinExistence type="predicted"/>
<dbReference type="SUPFAM" id="SSF82199">
    <property type="entry name" value="SET domain"/>
    <property type="match status" value="1"/>
</dbReference>
<evidence type="ECO:0000256" key="5">
    <source>
        <dbReference type="ARBA" id="ARBA00022691"/>
    </source>
</evidence>
<dbReference type="HOGENOM" id="CLU_020840_4_1_5"/>
<dbReference type="InterPro" id="IPR050777">
    <property type="entry name" value="SET2_Histone-Lys_MeTrsfase"/>
</dbReference>
<dbReference type="Proteomes" id="UP000002033">
    <property type="component" value="Chromosome"/>
</dbReference>
<keyword evidence="5" id="KW-0949">S-adenosyl-L-methionine</keyword>
<evidence type="ECO:0000256" key="3">
    <source>
        <dbReference type="ARBA" id="ARBA00022603"/>
    </source>
</evidence>
<dbReference type="SMART" id="SM00317">
    <property type="entry name" value="SET"/>
    <property type="match status" value="1"/>
</dbReference>
<dbReference type="KEGG" id="hdn:Hden_2795"/>
<keyword evidence="3" id="KW-0489">Methyltransferase</keyword>
<dbReference type="GO" id="GO:0032259">
    <property type="term" value="P:methylation"/>
    <property type="evidence" value="ECO:0007669"/>
    <property type="project" value="UniProtKB-KW"/>
</dbReference>
<evidence type="ECO:0000256" key="2">
    <source>
        <dbReference type="ARBA" id="ARBA00022454"/>
    </source>
</evidence>
<keyword evidence="4" id="KW-0808">Transferase</keyword>
<dbReference type="PROSITE" id="PS50280">
    <property type="entry name" value="SET"/>
    <property type="match status" value="1"/>
</dbReference>
<dbReference type="InterPro" id="IPR001214">
    <property type="entry name" value="SET_dom"/>
</dbReference>
<comment type="subcellular location">
    <subcellularLocation>
        <location evidence="1">Chromosome</location>
    </subcellularLocation>
</comment>
<dbReference type="OrthoDB" id="9790349at2"/>
<keyword evidence="2" id="KW-0158">Chromosome</keyword>